<dbReference type="GO" id="GO:0022857">
    <property type="term" value="F:transmembrane transporter activity"/>
    <property type="evidence" value="ECO:0007669"/>
    <property type="project" value="InterPro"/>
</dbReference>
<feature type="transmembrane region" description="Helical" evidence="6">
    <location>
        <begin position="58"/>
        <end position="78"/>
    </location>
</feature>
<dbReference type="GeneID" id="38784139"/>
<dbReference type="PANTHER" id="PTHR23502">
    <property type="entry name" value="MAJOR FACILITATOR SUPERFAMILY"/>
    <property type="match status" value="1"/>
</dbReference>
<dbReference type="GO" id="GO:0005886">
    <property type="term" value="C:plasma membrane"/>
    <property type="evidence" value="ECO:0007669"/>
    <property type="project" value="TreeGrafter"/>
</dbReference>
<proteinExistence type="predicted"/>
<dbReference type="EMBL" id="BFAD01000010">
    <property type="protein sequence ID" value="GBE87222.1"/>
    <property type="molecule type" value="Genomic_DNA"/>
</dbReference>
<feature type="transmembrane region" description="Helical" evidence="6">
    <location>
        <begin position="214"/>
        <end position="233"/>
    </location>
</feature>
<feature type="transmembrane region" description="Helical" evidence="6">
    <location>
        <begin position="508"/>
        <end position="527"/>
    </location>
</feature>
<protein>
    <recommendedName>
        <fullName evidence="7">Major facilitator superfamily (MFS) profile domain-containing protein</fullName>
    </recommendedName>
</protein>
<reference evidence="8 9" key="1">
    <citation type="journal article" date="2018" name="Sci. Rep.">
        <title>Genome sequence of the cauliflower mushroom Sparassis crispa (Hanabiratake) and its association with beneficial usage.</title>
        <authorList>
            <person name="Kiyama R."/>
            <person name="Furutani Y."/>
            <person name="Kawaguchi K."/>
            <person name="Nakanishi T."/>
        </authorList>
    </citation>
    <scope>NUCLEOTIDE SEQUENCE [LARGE SCALE GENOMIC DNA]</scope>
</reference>
<dbReference type="OrthoDB" id="2585655at2759"/>
<keyword evidence="3 6" id="KW-1133">Transmembrane helix</keyword>
<dbReference type="AlphaFoldDB" id="A0A401GYE7"/>
<dbReference type="SUPFAM" id="SSF103473">
    <property type="entry name" value="MFS general substrate transporter"/>
    <property type="match status" value="1"/>
</dbReference>
<evidence type="ECO:0000313" key="8">
    <source>
        <dbReference type="EMBL" id="GBE87222.1"/>
    </source>
</evidence>
<sequence>MSGVDGQSATVESRQSSTYNEPDNRVEEKTVPTASLVLDIEHALVNDDPRKWSKGRKYAIVAVISSASVIAGLGANIYNPAISQIESQLHATSGQLSLTLSLFILIQGGFPFLWSAISEVQGRKLVYLVSIALCMVGCIVAATSKTIQVLIGMRCLQAAGSSAVMSIGAATLADIYEPHERGTMMGIYYCAPLLGPSLGPILGGALTQGFNWRATFWFLVIFTGLCFLSFLPFKDTFRKERSTTYQSVLKRVLEQAAKKAELSATESTAGGREKQQAVNEKRDSAATVGPADTDLERQDQQDDAIEVAVKEVKVSLKDVNPVVPIIHVLRRKNNLAILFGSGLLFAFNYSITYTASRTLANKYHYDALKIGVVLLAYGVGCLCGSILGGRWSDLVLARVKAKHGGKSFAEMRLESTKIFMLFFPPSIVAYGWVCEQHVNVAAICVMLFLSGFFQICIYSSTLAYIVDSNVGRSSSAVATNSFFRGLFAFIATEVAVPLQNSIGDGGLYSLWAGLMVVSELLILLVWWKGSKWREQAIAREARSSKT</sequence>
<feature type="domain" description="Major facilitator superfamily (MFS) profile" evidence="7">
    <location>
        <begin position="60"/>
        <end position="530"/>
    </location>
</feature>
<keyword evidence="9" id="KW-1185">Reference proteome</keyword>
<evidence type="ECO:0000256" key="3">
    <source>
        <dbReference type="ARBA" id="ARBA00022989"/>
    </source>
</evidence>
<dbReference type="InterPro" id="IPR011701">
    <property type="entry name" value="MFS"/>
</dbReference>
<feature type="transmembrane region" description="Helical" evidence="6">
    <location>
        <begin position="125"/>
        <end position="144"/>
    </location>
</feature>
<feature type="transmembrane region" description="Helical" evidence="6">
    <location>
        <begin position="187"/>
        <end position="208"/>
    </location>
</feature>
<evidence type="ECO:0000256" key="2">
    <source>
        <dbReference type="ARBA" id="ARBA00022692"/>
    </source>
</evidence>
<feature type="transmembrane region" description="Helical" evidence="6">
    <location>
        <begin position="156"/>
        <end position="175"/>
    </location>
</feature>
<dbReference type="Proteomes" id="UP000287166">
    <property type="component" value="Unassembled WGS sequence"/>
</dbReference>
<comment type="caution">
    <text evidence="8">The sequence shown here is derived from an EMBL/GenBank/DDBJ whole genome shotgun (WGS) entry which is preliminary data.</text>
</comment>
<dbReference type="Gene3D" id="1.20.1250.20">
    <property type="entry name" value="MFS general substrate transporter like domains"/>
    <property type="match status" value="1"/>
</dbReference>
<feature type="compositionally biased region" description="Basic and acidic residues" evidence="5">
    <location>
        <begin position="271"/>
        <end position="284"/>
    </location>
</feature>
<comment type="subcellular location">
    <subcellularLocation>
        <location evidence="1">Membrane</location>
        <topology evidence="1">Multi-pass membrane protein</topology>
    </subcellularLocation>
</comment>
<dbReference type="RefSeq" id="XP_027618135.1">
    <property type="nucleotide sequence ID" value="XM_027762334.1"/>
</dbReference>
<feature type="compositionally biased region" description="Polar residues" evidence="5">
    <location>
        <begin position="1"/>
        <end position="21"/>
    </location>
</feature>
<dbReference type="CDD" id="cd17323">
    <property type="entry name" value="MFS_Tpo1_MDR_like"/>
    <property type="match status" value="1"/>
</dbReference>
<feature type="transmembrane region" description="Helical" evidence="6">
    <location>
        <begin position="98"/>
        <end position="118"/>
    </location>
</feature>
<organism evidence="8 9">
    <name type="scientific">Sparassis crispa</name>
    <dbReference type="NCBI Taxonomy" id="139825"/>
    <lineage>
        <taxon>Eukaryota</taxon>
        <taxon>Fungi</taxon>
        <taxon>Dikarya</taxon>
        <taxon>Basidiomycota</taxon>
        <taxon>Agaricomycotina</taxon>
        <taxon>Agaricomycetes</taxon>
        <taxon>Polyporales</taxon>
        <taxon>Sparassidaceae</taxon>
        <taxon>Sparassis</taxon>
    </lineage>
</organism>
<evidence type="ECO:0000256" key="1">
    <source>
        <dbReference type="ARBA" id="ARBA00004141"/>
    </source>
</evidence>
<evidence type="ECO:0000313" key="9">
    <source>
        <dbReference type="Proteomes" id="UP000287166"/>
    </source>
</evidence>
<feature type="transmembrane region" description="Helical" evidence="6">
    <location>
        <begin position="439"/>
        <end position="465"/>
    </location>
</feature>
<accession>A0A401GYE7</accession>
<gene>
    <name evidence="8" type="ORF">SCP_1004690</name>
</gene>
<feature type="region of interest" description="Disordered" evidence="5">
    <location>
        <begin position="263"/>
        <end position="300"/>
    </location>
</feature>
<evidence type="ECO:0000256" key="5">
    <source>
        <dbReference type="SAM" id="MobiDB-lite"/>
    </source>
</evidence>
<dbReference type="InParanoid" id="A0A401GYE7"/>
<evidence type="ECO:0000256" key="4">
    <source>
        <dbReference type="ARBA" id="ARBA00023136"/>
    </source>
</evidence>
<dbReference type="InterPro" id="IPR020846">
    <property type="entry name" value="MFS_dom"/>
</dbReference>
<feature type="transmembrane region" description="Helical" evidence="6">
    <location>
        <begin position="367"/>
        <end position="388"/>
    </location>
</feature>
<keyword evidence="4 6" id="KW-0472">Membrane</keyword>
<dbReference type="Pfam" id="PF07690">
    <property type="entry name" value="MFS_1"/>
    <property type="match status" value="1"/>
</dbReference>
<dbReference type="PROSITE" id="PS50850">
    <property type="entry name" value="MFS"/>
    <property type="match status" value="1"/>
</dbReference>
<name>A0A401GYE7_9APHY</name>
<feature type="transmembrane region" description="Helical" evidence="6">
    <location>
        <begin position="335"/>
        <end position="355"/>
    </location>
</feature>
<evidence type="ECO:0000256" key="6">
    <source>
        <dbReference type="SAM" id="Phobius"/>
    </source>
</evidence>
<dbReference type="PANTHER" id="PTHR23502:SF5">
    <property type="entry name" value="QUINIDINE RESISTANCE PROTEIN 3"/>
    <property type="match status" value="1"/>
</dbReference>
<evidence type="ECO:0000259" key="7">
    <source>
        <dbReference type="PROSITE" id="PS50850"/>
    </source>
</evidence>
<dbReference type="InterPro" id="IPR036259">
    <property type="entry name" value="MFS_trans_sf"/>
</dbReference>
<keyword evidence="2 6" id="KW-0812">Transmembrane</keyword>
<dbReference type="Gene3D" id="1.20.1720.10">
    <property type="entry name" value="Multidrug resistance protein D"/>
    <property type="match status" value="1"/>
</dbReference>
<feature type="region of interest" description="Disordered" evidence="5">
    <location>
        <begin position="1"/>
        <end position="29"/>
    </location>
</feature>
<dbReference type="STRING" id="139825.A0A401GYE7"/>